<organism evidence="2">
    <name type="scientific">Drosophila auraria</name>
    <name type="common">Fruit fly</name>
    <dbReference type="NCBI Taxonomy" id="47315"/>
    <lineage>
        <taxon>Eukaryota</taxon>
        <taxon>Metazoa</taxon>
        <taxon>Ecdysozoa</taxon>
        <taxon>Arthropoda</taxon>
        <taxon>Hexapoda</taxon>
        <taxon>Insecta</taxon>
        <taxon>Pterygota</taxon>
        <taxon>Neoptera</taxon>
        <taxon>Endopterygota</taxon>
        <taxon>Diptera</taxon>
        <taxon>Brachycera</taxon>
        <taxon>Muscomorpha</taxon>
        <taxon>Ephydroidea</taxon>
        <taxon>Drosophilidae</taxon>
        <taxon>Drosophila</taxon>
        <taxon>Sophophora</taxon>
    </lineage>
</organism>
<keyword evidence="1" id="KW-0812">Transmembrane</keyword>
<accession>Q30CL9</accession>
<sequence>QLLVPNSWMVALTKELSLTAVCSDDRQELTINGSGILSIRSDCIVRSSDVILQGKPPQQGTPSKMGYASLQPKINTTAYVSIQAALHKLQLRLDQLRLEDDGATPIAVIAVCPVIVVIVILLSLVWLYRYHRKSQFRGAPTQVSEPVNDIHRSQVSANVTQNGNIPLLEKSS</sequence>
<evidence type="ECO:0000256" key="1">
    <source>
        <dbReference type="SAM" id="Phobius"/>
    </source>
</evidence>
<proteinExistence type="predicted"/>
<feature type="transmembrane region" description="Helical" evidence="1">
    <location>
        <begin position="106"/>
        <end position="128"/>
    </location>
</feature>
<keyword evidence="1" id="KW-0472">Membrane</keyword>
<keyword evidence="1" id="KW-1133">Transmembrane helix</keyword>
<feature type="non-terminal residue" evidence="2">
    <location>
        <position position="1"/>
    </location>
</feature>
<evidence type="ECO:0000313" key="2">
    <source>
        <dbReference type="EMBL" id="ABA56482.1"/>
    </source>
</evidence>
<protein>
    <submittedName>
        <fullName evidence="2">Iris</fullName>
    </submittedName>
</protein>
<dbReference type="AlphaFoldDB" id="Q30CL9"/>
<dbReference type="EMBL" id="DQ177409">
    <property type="protein sequence ID" value="ABA56482.1"/>
    <property type="molecule type" value="Genomic_DNA"/>
</dbReference>
<name>Q30CL9_DROAV</name>
<reference evidence="2" key="1">
    <citation type="journal article" date="2005" name="PLoS Genet.">
        <title>Positive Selection of Iris, a Retroviral Envelope-Derived Host Gene in Drosophila melanogaster.</title>
        <authorList>
            <person name="Malik H.S."/>
            <person name="Henikoff S."/>
        </authorList>
    </citation>
    <scope>NUCLEOTIDE SEQUENCE</scope>
</reference>